<dbReference type="Pfam" id="PF00355">
    <property type="entry name" value="Rieske"/>
    <property type="match status" value="1"/>
</dbReference>
<evidence type="ECO:0000256" key="3">
    <source>
        <dbReference type="ARBA" id="ARBA00023004"/>
    </source>
</evidence>
<dbReference type="STRING" id="1765683.B2M26_09240"/>
<comment type="caution">
    <text evidence="7">The sequence shown here is derived from an EMBL/GenBank/DDBJ whole genome shotgun (WGS) entry which is preliminary data.</text>
</comment>
<dbReference type="CDD" id="cd03528">
    <property type="entry name" value="Rieske_RO_ferredoxin"/>
    <property type="match status" value="1"/>
</dbReference>
<organism evidence="7 9">
    <name type="scientific">Ferroacidibacillus organovorans</name>
    <dbReference type="NCBI Taxonomy" id="1765683"/>
    <lineage>
        <taxon>Bacteria</taxon>
        <taxon>Bacillati</taxon>
        <taxon>Bacillota</taxon>
        <taxon>Bacilli</taxon>
        <taxon>Bacillales</taxon>
        <taxon>Alicyclobacillaceae</taxon>
        <taxon>Ferroacidibacillus</taxon>
    </lineage>
</organism>
<protein>
    <recommendedName>
        <fullName evidence="5">Rieske domain-containing protein</fullName>
    </recommendedName>
</protein>
<evidence type="ECO:0000256" key="1">
    <source>
        <dbReference type="ARBA" id="ARBA00022714"/>
    </source>
</evidence>
<dbReference type="GO" id="GO:0004497">
    <property type="term" value="F:monooxygenase activity"/>
    <property type="evidence" value="ECO:0007669"/>
    <property type="project" value="UniProtKB-ARBA"/>
</dbReference>
<proteinExistence type="predicted"/>
<dbReference type="PROSITE" id="PS51296">
    <property type="entry name" value="RIESKE"/>
    <property type="match status" value="1"/>
</dbReference>
<reference evidence="6 8" key="1">
    <citation type="submission" date="2016-02" db="EMBL/GenBank/DDBJ databases">
        <title>Draft genome sequence of Acidibacillus ferrooxidans SLC66.</title>
        <authorList>
            <person name="Oliveira G."/>
            <person name="Nancucheo I."/>
            <person name="Dall'Agnol H."/>
            <person name="Johnson B."/>
            <person name="Oliveira R."/>
            <person name="Nunes G.L."/>
            <person name="Tzotzos G."/>
            <person name="Orellana S.C."/>
            <person name="Salim A.C."/>
            <person name="Araujo F.M."/>
        </authorList>
    </citation>
    <scope>NUCLEOTIDE SEQUENCE [LARGE SCALE GENOMIC DNA]</scope>
    <source>
        <strain evidence="6 8">SLC66</strain>
    </source>
</reference>
<dbReference type="GO" id="GO:0046872">
    <property type="term" value="F:metal ion binding"/>
    <property type="evidence" value="ECO:0007669"/>
    <property type="project" value="UniProtKB-KW"/>
</dbReference>
<sequence>MRTVTVKPLEELEVGTFCKVTVDQKDILLVRLEDGVFATSDVCTHALVNLSGGWLEGNVICCPKHGGKFDARTGKALAFPAITGLKTYRTSVVDGQIVLEV</sequence>
<evidence type="ECO:0000256" key="2">
    <source>
        <dbReference type="ARBA" id="ARBA00022723"/>
    </source>
</evidence>
<dbReference type="RefSeq" id="WP_067560421.1">
    <property type="nucleotide sequence ID" value="NZ_LSUQ01000001.1"/>
</dbReference>
<dbReference type="Proteomes" id="UP000190229">
    <property type="component" value="Unassembled WGS sequence"/>
</dbReference>
<dbReference type="AlphaFoldDB" id="A0A162TKG5"/>
<evidence type="ECO:0000256" key="4">
    <source>
        <dbReference type="ARBA" id="ARBA00023014"/>
    </source>
</evidence>
<keyword evidence="2" id="KW-0479">Metal-binding</keyword>
<accession>A0A162TKG5</accession>
<evidence type="ECO:0000313" key="9">
    <source>
        <dbReference type="Proteomes" id="UP000190229"/>
    </source>
</evidence>
<dbReference type="InterPro" id="IPR036922">
    <property type="entry name" value="Rieske_2Fe-2S_sf"/>
</dbReference>
<reference evidence="7 9" key="2">
    <citation type="submission" date="2017-02" db="EMBL/GenBank/DDBJ databases">
        <title>Draft genome of Acidibacillus ferrooxidans Huett2.</title>
        <authorList>
            <person name="Schopf S."/>
        </authorList>
    </citation>
    <scope>NUCLEOTIDE SEQUENCE [LARGE SCALE GENOMIC DNA]</scope>
    <source>
        <strain evidence="7 9">Huett2</strain>
    </source>
</reference>
<dbReference type="Gene3D" id="2.102.10.10">
    <property type="entry name" value="Rieske [2Fe-2S] iron-sulphur domain"/>
    <property type="match status" value="1"/>
</dbReference>
<keyword evidence="4" id="KW-0411">Iron-sulfur</keyword>
<dbReference type="GO" id="GO:0016705">
    <property type="term" value="F:oxidoreductase activity, acting on paired donors, with incorporation or reduction of molecular oxygen"/>
    <property type="evidence" value="ECO:0007669"/>
    <property type="project" value="UniProtKB-ARBA"/>
</dbReference>
<dbReference type="EMBL" id="LSUQ01000001">
    <property type="protein sequence ID" value="OAG95375.1"/>
    <property type="molecule type" value="Genomic_DNA"/>
</dbReference>
<dbReference type="OrthoDB" id="9795104at2"/>
<evidence type="ECO:0000313" key="6">
    <source>
        <dbReference type="EMBL" id="OAG95375.1"/>
    </source>
</evidence>
<keyword evidence="1" id="KW-0001">2Fe-2S</keyword>
<dbReference type="InterPro" id="IPR017941">
    <property type="entry name" value="Rieske_2Fe-2S"/>
</dbReference>
<feature type="domain" description="Rieske" evidence="5">
    <location>
        <begin position="4"/>
        <end position="99"/>
    </location>
</feature>
<dbReference type="GO" id="GO:0051537">
    <property type="term" value="F:2 iron, 2 sulfur cluster binding"/>
    <property type="evidence" value="ECO:0007669"/>
    <property type="project" value="UniProtKB-KW"/>
</dbReference>
<dbReference type="Proteomes" id="UP000077421">
    <property type="component" value="Unassembled WGS sequence"/>
</dbReference>
<dbReference type="EMBL" id="MWPS01000026">
    <property type="protein sequence ID" value="OPG15790.1"/>
    <property type="molecule type" value="Genomic_DNA"/>
</dbReference>
<keyword evidence="9" id="KW-1185">Reference proteome</keyword>
<evidence type="ECO:0000313" key="7">
    <source>
        <dbReference type="EMBL" id="OPG15790.1"/>
    </source>
</evidence>
<evidence type="ECO:0000313" key="8">
    <source>
        <dbReference type="Proteomes" id="UP000077421"/>
    </source>
</evidence>
<dbReference type="SUPFAM" id="SSF50022">
    <property type="entry name" value="ISP domain"/>
    <property type="match status" value="1"/>
</dbReference>
<gene>
    <name evidence="6" type="ORF">AYW79_00205</name>
    <name evidence="7" type="ORF">B2M26_09240</name>
</gene>
<keyword evidence="3" id="KW-0408">Iron</keyword>
<evidence type="ECO:0000259" key="5">
    <source>
        <dbReference type="PROSITE" id="PS51296"/>
    </source>
</evidence>
<name>A0A162TKG5_9BACL</name>